<reference evidence="3 4" key="1">
    <citation type="journal article" date="2024" name="Plant J.">
        <title>Genome sequences and population genomics reveal climatic adaptation and genomic divergence between two closely related sweetgum species.</title>
        <authorList>
            <person name="Xu W.Q."/>
            <person name="Ren C.Q."/>
            <person name="Zhang X.Y."/>
            <person name="Comes H.P."/>
            <person name="Liu X.H."/>
            <person name="Li Y.G."/>
            <person name="Kettle C.J."/>
            <person name="Jalonen R."/>
            <person name="Gaisberger H."/>
            <person name="Ma Y.Z."/>
            <person name="Qiu Y.X."/>
        </authorList>
    </citation>
    <scope>NUCLEOTIDE SEQUENCE [LARGE SCALE GENOMIC DNA]</scope>
    <source>
        <strain evidence="3">Hangzhou</strain>
    </source>
</reference>
<evidence type="ECO:0000256" key="1">
    <source>
        <dbReference type="SAM" id="MobiDB-lite"/>
    </source>
</evidence>
<accession>A0AAP0WU54</accession>
<organism evidence="3 4">
    <name type="scientific">Liquidambar formosana</name>
    <name type="common">Formosan gum</name>
    <dbReference type="NCBI Taxonomy" id="63359"/>
    <lineage>
        <taxon>Eukaryota</taxon>
        <taxon>Viridiplantae</taxon>
        <taxon>Streptophyta</taxon>
        <taxon>Embryophyta</taxon>
        <taxon>Tracheophyta</taxon>
        <taxon>Spermatophyta</taxon>
        <taxon>Magnoliopsida</taxon>
        <taxon>eudicotyledons</taxon>
        <taxon>Gunneridae</taxon>
        <taxon>Pentapetalae</taxon>
        <taxon>Saxifragales</taxon>
        <taxon>Altingiaceae</taxon>
        <taxon>Liquidambar</taxon>
    </lineage>
</organism>
<dbReference type="Proteomes" id="UP001415857">
    <property type="component" value="Unassembled WGS sequence"/>
</dbReference>
<sequence>MGMIFMCSSKTKKDCYRYKVLGLPASKKEIVSKIYKGMRLFLFDCDLKLLYGIYKAAGPGGYNLEPKAFNSAFPSQVRFTVLDDCLPLAEEKFKKVIKDNYFTKNKFNCQLTSEQVKNLCKLFKVPSKGSKSKQLGRSREAEARSFVDRDRIRRQDREEERHRASRPVVYDREAFASPVARLPLYQPLPPPLAPALPPSYAYNRTLEADVYRRDPRLEHHDRQLLDLELRRRDEIERYDPYILSRERPLYRDPPYSAGGQPEYLPPAGLPPEYRHPVDPPLEYRPLAGQPPVYDPYRPSYRY</sequence>
<evidence type="ECO:0000259" key="2">
    <source>
        <dbReference type="PROSITE" id="PS51222"/>
    </source>
</evidence>
<feature type="region of interest" description="Disordered" evidence="1">
    <location>
        <begin position="252"/>
        <end position="302"/>
    </location>
</feature>
<gene>
    <name evidence="3" type="ORF">L1049_013516</name>
</gene>
<dbReference type="InterPro" id="IPR013989">
    <property type="entry name" value="Dev_and_cell_death_domain"/>
</dbReference>
<keyword evidence="4" id="KW-1185">Reference proteome</keyword>
<evidence type="ECO:0000313" key="4">
    <source>
        <dbReference type="Proteomes" id="UP001415857"/>
    </source>
</evidence>
<dbReference type="SMART" id="SM00767">
    <property type="entry name" value="DCD"/>
    <property type="match status" value="1"/>
</dbReference>
<protein>
    <recommendedName>
        <fullName evidence="2">DCD domain-containing protein</fullName>
    </recommendedName>
</protein>
<dbReference type="Pfam" id="PF10539">
    <property type="entry name" value="Dev_Cell_Death"/>
    <property type="match status" value="1"/>
</dbReference>
<dbReference type="PANTHER" id="PTHR46444">
    <property type="entry name" value="DCD (DEVELOPMENT AND CELL DEATH) DOMAIN PROTEIN-RELATED"/>
    <property type="match status" value="1"/>
</dbReference>
<dbReference type="PROSITE" id="PS51222">
    <property type="entry name" value="DCD"/>
    <property type="match status" value="1"/>
</dbReference>
<evidence type="ECO:0000313" key="3">
    <source>
        <dbReference type="EMBL" id="KAK9279834.1"/>
    </source>
</evidence>
<dbReference type="PANTHER" id="PTHR46444:SF11">
    <property type="entry name" value="DCD DOMAIN-CONTAINING PROTEIN"/>
    <property type="match status" value="1"/>
</dbReference>
<feature type="domain" description="DCD" evidence="2">
    <location>
        <begin position="1"/>
        <end position="125"/>
    </location>
</feature>
<dbReference type="EMBL" id="JBBPBK010000008">
    <property type="protein sequence ID" value="KAK9279834.1"/>
    <property type="molecule type" value="Genomic_DNA"/>
</dbReference>
<proteinExistence type="predicted"/>
<comment type="caution">
    <text evidence="3">The sequence shown here is derived from an EMBL/GenBank/DDBJ whole genome shotgun (WGS) entry which is preliminary data.</text>
</comment>
<dbReference type="AlphaFoldDB" id="A0AAP0WU54"/>
<name>A0AAP0WU54_LIQFO</name>